<organism evidence="2">
    <name type="scientific">viral metagenome</name>
    <dbReference type="NCBI Taxonomy" id="1070528"/>
    <lineage>
        <taxon>unclassified sequences</taxon>
        <taxon>metagenomes</taxon>
        <taxon>organismal metagenomes</taxon>
    </lineage>
</organism>
<protein>
    <submittedName>
        <fullName evidence="2">Uncharacterized protein</fullName>
    </submittedName>
</protein>
<proteinExistence type="predicted"/>
<dbReference type="AlphaFoldDB" id="A0A6C0ELX1"/>
<sequence length="189" mass="20850">MSCPSGFEVGLSSTCRITCPPDFKYINEAGVERCVSTTDNRYSVRLQAIPQGTTNTAFASEQARFLTDFIALTGRIRSDQATQSAVQTNEVAAAHEKIKSSNQLADVYSEAIETLKPLRPPTQPNVDIMNAKLEIGKISKENIQVLQICLFFIVITLFEYLLLPSSIVHGIAFFTMCVGLSFAIYLSNR</sequence>
<evidence type="ECO:0000256" key="1">
    <source>
        <dbReference type="SAM" id="Phobius"/>
    </source>
</evidence>
<keyword evidence="1" id="KW-1133">Transmembrane helix</keyword>
<feature type="transmembrane region" description="Helical" evidence="1">
    <location>
        <begin position="142"/>
        <end position="161"/>
    </location>
</feature>
<feature type="transmembrane region" description="Helical" evidence="1">
    <location>
        <begin position="167"/>
        <end position="186"/>
    </location>
</feature>
<evidence type="ECO:0000313" key="2">
    <source>
        <dbReference type="EMBL" id="QHT30028.1"/>
    </source>
</evidence>
<name>A0A6C0ELX1_9ZZZZ</name>
<reference evidence="2" key="1">
    <citation type="journal article" date="2020" name="Nature">
        <title>Giant virus diversity and host interactions through global metagenomics.</title>
        <authorList>
            <person name="Schulz F."/>
            <person name="Roux S."/>
            <person name="Paez-Espino D."/>
            <person name="Jungbluth S."/>
            <person name="Walsh D.A."/>
            <person name="Denef V.J."/>
            <person name="McMahon K.D."/>
            <person name="Konstantinidis K.T."/>
            <person name="Eloe-Fadrosh E.A."/>
            <person name="Kyrpides N.C."/>
            <person name="Woyke T."/>
        </authorList>
    </citation>
    <scope>NUCLEOTIDE SEQUENCE</scope>
    <source>
        <strain evidence="2">GVMAG-M-3300009068-25</strain>
    </source>
</reference>
<dbReference type="EMBL" id="MN738889">
    <property type="protein sequence ID" value="QHT30028.1"/>
    <property type="molecule type" value="Genomic_DNA"/>
</dbReference>
<keyword evidence="1" id="KW-0812">Transmembrane</keyword>
<keyword evidence="1" id="KW-0472">Membrane</keyword>
<accession>A0A6C0ELX1</accession>